<dbReference type="InterPro" id="IPR012910">
    <property type="entry name" value="Plug_dom"/>
</dbReference>
<keyword evidence="7 11" id="KW-0798">TonB box</keyword>
<keyword evidence="8 10" id="KW-0472">Membrane</keyword>
<dbReference type="Pfam" id="PF07715">
    <property type="entry name" value="Plug"/>
    <property type="match status" value="1"/>
</dbReference>
<comment type="similarity">
    <text evidence="10 11">Belongs to the TonB-dependent receptor family.</text>
</comment>
<keyword evidence="14" id="KW-1185">Reference proteome</keyword>
<dbReference type="InterPro" id="IPR000531">
    <property type="entry name" value="Beta-barrel_TonB"/>
</dbReference>
<evidence type="ECO:0000256" key="11">
    <source>
        <dbReference type="RuleBase" id="RU003357"/>
    </source>
</evidence>
<dbReference type="SMART" id="SM00965">
    <property type="entry name" value="STN"/>
    <property type="match status" value="1"/>
</dbReference>
<feature type="domain" description="Secretin/TonB short N-terminal" evidence="12">
    <location>
        <begin position="47"/>
        <end position="98"/>
    </location>
</feature>
<keyword evidence="5 10" id="KW-0812">Transmembrane</keyword>
<dbReference type="InterPro" id="IPR011662">
    <property type="entry name" value="Secretin/TonB_short_N"/>
</dbReference>
<dbReference type="InterPro" id="IPR008969">
    <property type="entry name" value="CarboxyPept-like_regulatory"/>
</dbReference>
<keyword evidence="4" id="KW-0406">Ion transport</keyword>
<evidence type="ECO:0000313" key="14">
    <source>
        <dbReference type="Proteomes" id="UP001501207"/>
    </source>
</evidence>
<reference evidence="14" key="1">
    <citation type="journal article" date="2019" name="Int. J. Syst. Evol. Microbiol.">
        <title>The Global Catalogue of Microorganisms (GCM) 10K type strain sequencing project: providing services to taxonomists for standard genome sequencing and annotation.</title>
        <authorList>
            <consortium name="The Broad Institute Genomics Platform"/>
            <consortium name="The Broad Institute Genome Sequencing Center for Infectious Disease"/>
            <person name="Wu L."/>
            <person name="Ma J."/>
        </authorList>
    </citation>
    <scope>NUCLEOTIDE SEQUENCE [LARGE SCALE GENOMIC DNA]</scope>
    <source>
        <strain evidence="14">JCM 17664</strain>
    </source>
</reference>
<dbReference type="InterPro" id="IPR036942">
    <property type="entry name" value="Beta-barrel_TonB_sf"/>
</dbReference>
<keyword evidence="13" id="KW-0675">Receptor</keyword>
<dbReference type="Gene3D" id="2.170.130.10">
    <property type="entry name" value="TonB-dependent receptor, plug domain"/>
    <property type="match status" value="1"/>
</dbReference>
<gene>
    <name evidence="13" type="ORF">GCM10023143_21030</name>
</gene>
<evidence type="ECO:0000313" key="13">
    <source>
        <dbReference type="EMBL" id="GAA4311779.1"/>
    </source>
</evidence>
<dbReference type="NCBIfam" id="TIGR04057">
    <property type="entry name" value="SusC_RagA_signa"/>
    <property type="match status" value="1"/>
</dbReference>
<organism evidence="13 14">
    <name type="scientific">Compostibacter hankyongensis</name>
    <dbReference type="NCBI Taxonomy" id="1007089"/>
    <lineage>
        <taxon>Bacteria</taxon>
        <taxon>Pseudomonadati</taxon>
        <taxon>Bacteroidota</taxon>
        <taxon>Chitinophagia</taxon>
        <taxon>Chitinophagales</taxon>
        <taxon>Chitinophagaceae</taxon>
        <taxon>Compostibacter</taxon>
    </lineage>
</organism>
<evidence type="ECO:0000256" key="5">
    <source>
        <dbReference type="ARBA" id="ARBA00022692"/>
    </source>
</evidence>
<dbReference type="InterPro" id="IPR023997">
    <property type="entry name" value="TonB-dep_OMP_SusC/RagA_CS"/>
</dbReference>
<evidence type="ECO:0000256" key="1">
    <source>
        <dbReference type="ARBA" id="ARBA00004571"/>
    </source>
</evidence>
<evidence type="ECO:0000256" key="3">
    <source>
        <dbReference type="ARBA" id="ARBA00022452"/>
    </source>
</evidence>
<evidence type="ECO:0000256" key="10">
    <source>
        <dbReference type="PROSITE-ProRule" id="PRU01360"/>
    </source>
</evidence>
<dbReference type="SUPFAM" id="SSF49464">
    <property type="entry name" value="Carboxypeptidase regulatory domain-like"/>
    <property type="match status" value="1"/>
</dbReference>
<dbReference type="SUPFAM" id="SSF56935">
    <property type="entry name" value="Porins"/>
    <property type="match status" value="1"/>
</dbReference>
<dbReference type="EMBL" id="BAABFN010000005">
    <property type="protein sequence ID" value="GAA4311779.1"/>
    <property type="molecule type" value="Genomic_DNA"/>
</dbReference>
<accession>A0ABP8FVK4</accession>
<keyword evidence="3 10" id="KW-1134">Transmembrane beta strand</keyword>
<keyword evidence="6" id="KW-0408">Iron</keyword>
<dbReference type="InterPro" id="IPR039426">
    <property type="entry name" value="TonB-dep_rcpt-like"/>
</dbReference>
<dbReference type="Pfam" id="PF00593">
    <property type="entry name" value="TonB_dep_Rec_b-barrel"/>
    <property type="match status" value="1"/>
</dbReference>
<keyword evidence="4" id="KW-0410">Iron transport</keyword>
<dbReference type="InterPro" id="IPR037066">
    <property type="entry name" value="Plug_dom_sf"/>
</dbReference>
<evidence type="ECO:0000256" key="2">
    <source>
        <dbReference type="ARBA" id="ARBA00022448"/>
    </source>
</evidence>
<dbReference type="Gene3D" id="2.40.170.20">
    <property type="entry name" value="TonB-dependent receptor, beta-barrel domain"/>
    <property type="match status" value="1"/>
</dbReference>
<evidence type="ECO:0000256" key="6">
    <source>
        <dbReference type="ARBA" id="ARBA00023004"/>
    </source>
</evidence>
<proteinExistence type="inferred from homology"/>
<evidence type="ECO:0000259" key="12">
    <source>
        <dbReference type="SMART" id="SM00965"/>
    </source>
</evidence>
<dbReference type="NCBIfam" id="TIGR04056">
    <property type="entry name" value="OMP_RagA_SusC"/>
    <property type="match status" value="1"/>
</dbReference>
<sequence length="1079" mass="117861">MKLTFVFLCFTFLQVSAKSYSQERLSFHFHKADLGKIFDYIGKKSDYSLLYKSALLPEGSRDIQVENMSVPDILQRLLSGTRLSYTILSHKLIVITPQDETARDTAIRGRVLSPKGDPLVGVSVRVKNSDIGAVTGADGSFTFEAPVDAELEVSYIGFETKTVPVAGGQWKEIRMTPAASGLNEVVVVGYGTQKKADLTGAVSSISGDNLSLRPLAQTSAGLEGMMPGVTVTQRNGKPGGDGGTIRIRGIGTMSNADPLVLIDGVEGSINNIDPNVIESVTVLKDAASAAIYGSRAANGVILVTTKRAKGKEFSVNYSGYFGWQQPTNLPDLAGAADFMELTNVAYKNAGRTPLYSDEMIAKYRAQGSGSSDSLPNTDWQKKVLTGSGFQQSHFVSVNAGTDKLRLLTSVGYLDQKGVVPNSEFKRLTLRSNANIILSKKLDMQVDLQYIKPQTTEPAMGVDGIFANMNSISPNKLAINSNGTWGEGWIGLNPVMAARAGGINRTNAPWGSINAGLNYRPSDWLSLNLTYAPKFVETHVNKFTKAIQTYFPDGSKAYINPAISSLNVSDKREFYNNMRGTATFDKNFGLHSLKVMGGVEQNSYRTDDFSAFRDGYVLPDYPVLNTGSANNLNNGGTASEWSLLSFFGRVNYNYKEKYLLELNARYDGSSRFSPGNKWGLFPSASAGWRISEENFMAPLRSTVDELKLRASWGRLGNQNIGDSYYPSVSAVELGSYSLGGEIVGVAALNDLANGNITWETTEMTDVGLDVSLFSHLSVTADYYFRKTRDILLQLNIPLIVGLGAPFQNAGRVNNQGWELGIAYNGKAGDFKYDIGVNLSDVRNKVIDMHGISQSDVTVNREGYAMNSIFGLQADGFFQDDQDVKDHAKQYGTVAPGDIKYKDQNGDGIINESDKVILGSTIPRYTYAANINLSWKQIDLSLSLQGVGKVDGLIYGGGLMPFYVTSAGGTIQEQYKDYWSPDNKDAAYPRLVFGASNNQQVSSFWMRSAAYLRLKNIQIGYTLPDQLTSRLKMKGIRLFVSGYNLFTLDKFWKGYDVETSVGTAGSYPIMRVFSFGINANF</sequence>
<keyword evidence="9 10" id="KW-0998">Cell outer membrane</keyword>
<dbReference type="Proteomes" id="UP001501207">
    <property type="component" value="Unassembled WGS sequence"/>
</dbReference>
<evidence type="ECO:0000256" key="7">
    <source>
        <dbReference type="ARBA" id="ARBA00023077"/>
    </source>
</evidence>
<dbReference type="Gene3D" id="2.60.40.1120">
    <property type="entry name" value="Carboxypeptidase-like, regulatory domain"/>
    <property type="match status" value="1"/>
</dbReference>
<dbReference type="RefSeq" id="WP_344979005.1">
    <property type="nucleotide sequence ID" value="NZ_BAABFN010000005.1"/>
</dbReference>
<evidence type="ECO:0000256" key="4">
    <source>
        <dbReference type="ARBA" id="ARBA00022496"/>
    </source>
</evidence>
<dbReference type="InterPro" id="IPR023996">
    <property type="entry name" value="TonB-dep_OMP_SusC/RagA"/>
</dbReference>
<evidence type="ECO:0000256" key="8">
    <source>
        <dbReference type="ARBA" id="ARBA00023136"/>
    </source>
</evidence>
<evidence type="ECO:0000256" key="9">
    <source>
        <dbReference type="ARBA" id="ARBA00023237"/>
    </source>
</evidence>
<keyword evidence="2 10" id="KW-0813">Transport</keyword>
<comment type="caution">
    <text evidence="13">The sequence shown here is derived from an EMBL/GenBank/DDBJ whole genome shotgun (WGS) entry which is preliminary data.</text>
</comment>
<name>A0ABP8FVK4_9BACT</name>
<comment type="subcellular location">
    <subcellularLocation>
        <location evidence="1 10">Cell outer membrane</location>
        <topology evidence="1 10">Multi-pass membrane protein</topology>
    </subcellularLocation>
</comment>
<dbReference type="Pfam" id="PF13715">
    <property type="entry name" value="CarbopepD_reg_2"/>
    <property type="match status" value="1"/>
</dbReference>
<dbReference type="PROSITE" id="PS52016">
    <property type="entry name" value="TONB_DEPENDENT_REC_3"/>
    <property type="match status" value="1"/>
</dbReference>
<protein>
    <submittedName>
        <fullName evidence="13">TonB-dependent receptor</fullName>
    </submittedName>
</protein>